<keyword evidence="2" id="KW-1185">Reference proteome</keyword>
<evidence type="ECO:0000313" key="1">
    <source>
        <dbReference type="EMBL" id="AAO57510.1"/>
    </source>
</evidence>
<reference evidence="1 2" key="1">
    <citation type="journal article" date="2003" name="Proc. Natl. Acad. Sci. U.S.A.">
        <title>The complete genome sequence of the Arabidopsis and tomato pathogen Pseudomonas syringae pv. tomato DC3000.</title>
        <authorList>
            <person name="Buell C.R."/>
            <person name="Joardar V."/>
            <person name="Lindeberg M."/>
            <person name="Selengut J."/>
            <person name="Paulsen I.T."/>
            <person name="Gwinn M.L."/>
            <person name="Dodson R.J."/>
            <person name="Deboy R.T."/>
            <person name="Durkin A.S."/>
            <person name="Kolonay J.F."/>
            <person name="Madupu R."/>
            <person name="Daugherty S."/>
            <person name="Brinkac L."/>
            <person name="Beanan M.J."/>
            <person name="Haft D.H."/>
            <person name="Nelson W.C."/>
            <person name="Davidsen T."/>
            <person name="Zafar N."/>
            <person name="Zhou L."/>
            <person name="Liu J."/>
            <person name="Yuan Q."/>
            <person name="Khouri H."/>
            <person name="Fedorova N."/>
            <person name="Tran B."/>
            <person name="Russell D."/>
            <person name="Berry K."/>
            <person name="Utterback T."/>
            <person name="Van Aken S.E."/>
            <person name="Feldblyum T.V."/>
            <person name="D'Ascenzo M."/>
            <person name="Deng W.L."/>
            <person name="Ramos A.R."/>
            <person name="Alfano J.R."/>
            <person name="Cartinhour S."/>
            <person name="Chatterjee A.K."/>
            <person name="Delaney T.P."/>
            <person name="Lazarowitz S.G."/>
            <person name="Martin G.B."/>
            <person name="Schneider D.J."/>
            <person name="Tang X."/>
            <person name="Bender C.L."/>
            <person name="White O."/>
            <person name="Fraser C.M."/>
            <person name="Collmer A."/>
        </authorList>
    </citation>
    <scope>NUCLEOTIDE SEQUENCE [LARGE SCALE GENOMIC DNA]</scope>
    <source>
        <strain evidence="2">ATCC BAA-871 / DC3000</strain>
    </source>
</reference>
<dbReference type="AlphaFoldDB" id="Q87XX1"/>
<dbReference type="Proteomes" id="UP000002515">
    <property type="component" value="Chromosome"/>
</dbReference>
<dbReference type="KEGG" id="pst:PSPTO_4053"/>
<accession>Q87XX1</accession>
<sequence>MIVGVLDSLEDLSHRHTHVVRFVCGHGFTSTL</sequence>
<organism evidence="1 2">
    <name type="scientific">Pseudomonas syringae pv. tomato (strain ATCC BAA-871 / DC3000)</name>
    <dbReference type="NCBI Taxonomy" id="223283"/>
    <lineage>
        <taxon>Bacteria</taxon>
        <taxon>Pseudomonadati</taxon>
        <taxon>Pseudomonadota</taxon>
        <taxon>Gammaproteobacteria</taxon>
        <taxon>Pseudomonadales</taxon>
        <taxon>Pseudomonadaceae</taxon>
        <taxon>Pseudomonas</taxon>
    </lineage>
</organism>
<dbReference type="HOGENOM" id="CLU_3390935_0_0_6"/>
<protein>
    <submittedName>
        <fullName evidence="1">Uncharacterized protein</fullName>
    </submittedName>
</protein>
<proteinExistence type="predicted"/>
<gene>
    <name evidence="1" type="ordered locus">PSPTO_4053</name>
</gene>
<dbReference type="EMBL" id="AE016853">
    <property type="protein sequence ID" value="AAO57510.1"/>
    <property type="molecule type" value="Genomic_DNA"/>
</dbReference>
<name>Q87XX1_PSESM</name>
<evidence type="ECO:0000313" key="2">
    <source>
        <dbReference type="Proteomes" id="UP000002515"/>
    </source>
</evidence>